<gene>
    <name evidence="5" type="primary">kptA</name>
    <name evidence="6" type="ORF">AVDCRST_MAG28-1144</name>
</gene>
<dbReference type="EC" id="2.7.1.-" evidence="5"/>
<dbReference type="InterPro" id="IPR042081">
    <property type="entry name" value="RNA_2'-PTrans_C"/>
</dbReference>
<accession>A0A6J4QND1</accession>
<reference evidence="6" key="1">
    <citation type="submission" date="2020-02" db="EMBL/GenBank/DDBJ databases">
        <authorList>
            <person name="Meier V. D."/>
        </authorList>
    </citation>
    <scope>NUCLEOTIDE SEQUENCE</scope>
    <source>
        <strain evidence="6">AVDCRST_MAG28</strain>
    </source>
</reference>
<organism evidence="6">
    <name type="scientific">uncultured Rubrobacteraceae bacterium</name>
    <dbReference type="NCBI Taxonomy" id="349277"/>
    <lineage>
        <taxon>Bacteria</taxon>
        <taxon>Bacillati</taxon>
        <taxon>Actinomycetota</taxon>
        <taxon>Rubrobacteria</taxon>
        <taxon>Rubrobacterales</taxon>
        <taxon>Rubrobacteraceae</taxon>
        <taxon>environmental samples</taxon>
    </lineage>
</organism>
<dbReference type="GO" id="GO:0003950">
    <property type="term" value="F:NAD+ poly-ADP-ribosyltransferase activity"/>
    <property type="evidence" value="ECO:0007669"/>
    <property type="project" value="InterPro"/>
</dbReference>
<dbReference type="GO" id="GO:0006388">
    <property type="term" value="P:tRNA splicing, via endonucleolytic cleavage and ligation"/>
    <property type="evidence" value="ECO:0007669"/>
    <property type="project" value="UniProtKB-UniRule"/>
</dbReference>
<dbReference type="Gene3D" id="1.10.10.970">
    <property type="entry name" value="RNA 2'-phosphotransferase, Tpt1/KptA family, N-terminal domain"/>
    <property type="match status" value="1"/>
</dbReference>
<dbReference type="EMBL" id="CADCVE010000025">
    <property type="protein sequence ID" value="CAA9448764.1"/>
    <property type="molecule type" value="Genomic_DNA"/>
</dbReference>
<dbReference type="InterPro" id="IPR042080">
    <property type="entry name" value="RNA_2'-PTrans_N"/>
</dbReference>
<dbReference type="Pfam" id="PF01885">
    <property type="entry name" value="PTS_2-RNA"/>
    <property type="match status" value="1"/>
</dbReference>
<keyword evidence="3 5" id="KW-0520">NAD</keyword>
<evidence type="ECO:0000256" key="4">
    <source>
        <dbReference type="ARBA" id="ARBA00025212"/>
    </source>
</evidence>
<proteinExistence type="inferred from homology"/>
<evidence type="ECO:0000256" key="3">
    <source>
        <dbReference type="ARBA" id="ARBA00023027"/>
    </source>
</evidence>
<sequence length="153" mass="17155">MPGGWVEVDALLAASVRNGFRIQRDELEEVVARNDKKRFAFDDSGTLLRAQQGHSASVDLELEPAPPPAILYHGTPERNVDEILQSGLLKMRRHHVHLSPDEATARVVGARRGRPVVLAVAADEMYHHGYSFYRSGNEVWLVEHVPPGYLSRR</sequence>
<dbReference type="Gene3D" id="3.20.170.30">
    <property type="match status" value="1"/>
</dbReference>
<evidence type="ECO:0000313" key="6">
    <source>
        <dbReference type="EMBL" id="CAA9448764.1"/>
    </source>
</evidence>
<dbReference type="GO" id="GO:0000215">
    <property type="term" value="F:tRNA 2'-phosphotransferase activity"/>
    <property type="evidence" value="ECO:0007669"/>
    <property type="project" value="TreeGrafter"/>
</dbReference>
<comment type="similarity">
    <text evidence="1 5">Belongs to the KptA/TPT1 family.</text>
</comment>
<name>A0A6J4QND1_9ACTN</name>
<evidence type="ECO:0000256" key="5">
    <source>
        <dbReference type="HAMAP-Rule" id="MF_00299"/>
    </source>
</evidence>
<evidence type="ECO:0000256" key="1">
    <source>
        <dbReference type="ARBA" id="ARBA00009836"/>
    </source>
</evidence>
<dbReference type="HAMAP" id="MF_00299">
    <property type="entry name" value="KptA"/>
    <property type="match status" value="1"/>
</dbReference>
<dbReference type="InterPro" id="IPR022928">
    <property type="entry name" value="RNA_2'-PTrans_KptA"/>
</dbReference>
<dbReference type="AlphaFoldDB" id="A0A6J4QND1"/>
<evidence type="ECO:0000256" key="2">
    <source>
        <dbReference type="ARBA" id="ARBA00022679"/>
    </source>
</evidence>
<dbReference type="PANTHER" id="PTHR12684">
    <property type="entry name" value="PUTATIVE PHOSPHOTRANSFERASE"/>
    <property type="match status" value="1"/>
</dbReference>
<comment type="function">
    <text evidence="4 5">Removes the 2'-phosphate from RNA via an intermediate in which the phosphate is ADP-ribosylated by NAD followed by a presumed transesterification to release the RNA and generate ADP-ribose 1''-2''-cyclic phosphate (APPR&gt;P). May function as an ADP-ribosylase.</text>
</comment>
<dbReference type="InterPro" id="IPR002745">
    <property type="entry name" value="Ptrans_KptA/Tpt1"/>
</dbReference>
<dbReference type="SUPFAM" id="SSF56399">
    <property type="entry name" value="ADP-ribosylation"/>
    <property type="match status" value="1"/>
</dbReference>
<protein>
    <recommendedName>
        <fullName evidence="5">Probable RNA 2'-phosphotransferase</fullName>
        <ecNumber evidence="5">2.7.1.-</ecNumber>
    </recommendedName>
</protein>
<keyword evidence="2 5" id="KW-0808">Transferase</keyword>
<dbReference type="PANTHER" id="PTHR12684:SF2">
    <property type="entry name" value="TRNA 2'-PHOSPHOTRANSFERASE 1"/>
    <property type="match status" value="1"/>
</dbReference>